<evidence type="ECO:0000256" key="1">
    <source>
        <dbReference type="SAM" id="Phobius"/>
    </source>
</evidence>
<dbReference type="EMBL" id="JAJLJH010000001">
    <property type="protein sequence ID" value="MCK9685880.1"/>
    <property type="molecule type" value="Genomic_DNA"/>
</dbReference>
<dbReference type="GO" id="GO:0016747">
    <property type="term" value="F:acyltransferase activity, transferring groups other than amino-acyl groups"/>
    <property type="evidence" value="ECO:0007669"/>
    <property type="project" value="InterPro"/>
</dbReference>
<dbReference type="Proteomes" id="UP001139353">
    <property type="component" value="Unassembled WGS sequence"/>
</dbReference>
<keyword evidence="3" id="KW-0012">Acyltransferase</keyword>
<evidence type="ECO:0000313" key="4">
    <source>
        <dbReference type="Proteomes" id="UP001139353"/>
    </source>
</evidence>
<evidence type="ECO:0000313" key="3">
    <source>
        <dbReference type="EMBL" id="MCK9685880.1"/>
    </source>
</evidence>
<feature type="domain" description="Acyltransferase 3" evidence="2">
    <location>
        <begin position="12"/>
        <end position="331"/>
    </location>
</feature>
<evidence type="ECO:0000259" key="2">
    <source>
        <dbReference type="Pfam" id="PF01757"/>
    </source>
</evidence>
<dbReference type="GO" id="GO:0000271">
    <property type="term" value="P:polysaccharide biosynthetic process"/>
    <property type="evidence" value="ECO:0007669"/>
    <property type="project" value="TreeGrafter"/>
</dbReference>
<dbReference type="PANTHER" id="PTHR23028:SF131">
    <property type="entry name" value="BLR2367 PROTEIN"/>
    <property type="match status" value="1"/>
</dbReference>
<feature type="transmembrane region" description="Helical" evidence="1">
    <location>
        <begin position="50"/>
        <end position="66"/>
    </location>
</feature>
<dbReference type="GO" id="GO:0016020">
    <property type="term" value="C:membrane"/>
    <property type="evidence" value="ECO:0007669"/>
    <property type="project" value="TreeGrafter"/>
</dbReference>
<keyword evidence="1" id="KW-0472">Membrane</keyword>
<dbReference type="AlphaFoldDB" id="A0A9X2C2E7"/>
<feature type="transmembrane region" description="Helical" evidence="1">
    <location>
        <begin position="165"/>
        <end position="187"/>
    </location>
</feature>
<accession>A0A9X2C2E7</accession>
<reference evidence="3" key="1">
    <citation type="submission" date="2021-11" db="EMBL/GenBank/DDBJ databases">
        <title>BS-T2-15 a new species belonging to the Comamonadaceae family isolated from the soil of a French oak forest.</title>
        <authorList>
            <person name="Mieszkin S."/>
            <person name="Alain K."/>
        </authorList>
    </citation>
    <scope>NUCLEOTIDE SEQUENCE</scope>
    <source>
        <strain evidence="3">BS-T2-15</strain>
    </source>
</reference>
<name>A0A9X2C2E7_9BURK</name>
<dbReference type="InterPro" id="IPR050879">
    <property type="entry name" value="Acyltransferase_3"/>
</dbReference>
<feature type="transmembrane region" description="Helical" evidence="1">
    <location>
        <begin position="140"/>
        <end position="158"/>
    </location>
</feature>
<feature type="transmembrane region" description="Helical" evidence="1">
    <location>
        <begin position="86"/>
        <end position="102"/>
    </location>
</feature>
<dbReference type="Pfam" id="PF01757">
    <property type="entry name" value="Acyl_transf_3"/>
    <property type="match status" value="1"/>
</dbReference>
<keyword evidence="4" id="KW-1185">Reference proteome</keyword>
<gene>
    <name evidence="3" type="ORF">LPC04_09190</name>
</gene>
<sequence>MKIAVNPTGNIEGLQVLRAIAALMVVLHHARLSVPGSDAWPSFGEAGVDIFFVISGFVMAYTTRLADDLPMRGRLQAAGMFLRRRVIRVVPLYWLALLWTSRRELAQRHVSTDLVKDFFFIPHPNSAFHTWLAPTLQQGWTLNYEAFFYVLFGATILFGSRRIALLLGALASCVVAGYLLTMAGWPADLDSAAGIARRFYGDNIILEFGYGVLLERAMASAGTRPGLPGWSFWLLAALGFAALGLGHGLGWRGVLEGLPAALIVWACIQLCAGRRMPVFELLGAASYSIYLFHWASFGAVKPLAAALGGLPNGPAKVTLLMAAHFAVAVIAGLAIHVAVEKPFTRWASRRFGGRTHKVPAVLSA</sequence>
<dbReference type="InterPro" id="IPR002656">
    <property type="entry name" value="Acyl_transf_3_dom"/>
</dbReference>
<keyword evidence="1" id="KW-1133">Transmembrane helix</keyword>
<keyword evidence="1" id="KW-0812">Transmembrane</keyword>
<feature type="transmembrane region" description="Helical" evidence="1">
    <location>
        <begin position="317"/>
        <end position="339"/>
    </location>
</feature>
<organism evidence="3 4">
    <name type="scientific">Scleromatobacter humisilvae</name>
    <dbReference type="NCBI Taxonomy" id="2897159"/>
    <lineage>
        <taxon>Bacteria</taxon>
        <taxon>Pseudomonadati</taxon>
        <taxon>Pseudomonadota</taxon>
        <taxon>Betaproteobacteria</taxon>
        <taxon>Burkholderiales</taxon>
        <taxon>Sphaerotilaceae</taxon>
        <taxon>Scleromatobacter</taxon>
    </lineage>
</organism>
<feature type="transmembrane region" description="Helical" evidence="1">
    <location>
        <begin position="279"/>
        <end position="297"/>
    </location>
</feature>
<keyword evidence="3" id="KW-0808">Transferase</keyword>
<proteinExistence type="predicted"/>
<comment type="caution">
    <text evidence="3">The sequence shown here is derived from an EMBL/GenBank/DDBJ whole genome shotgun (WGS) entry which is preliminary data.</text>
</comment>
<protein>
    <submittedName>
        <fullName evidence="3">Acyltransferase</fullName>
    </submittedName>
</protein>
<dbReference type="RefSeq" id="WP_275681870.1">
    <property type="nucleotide sequence ID" value="NZ_JAJLJH010000001.1"/>
</dbReference>
<dbReference type="PANTHER" id="PTHR23028">
    <property type="entry name" value="ACETYLTRANSFERASE"/>
    <property type="match status" value="1"/>
</dbReference>
<feature type="transmembrane region" description="Helical" evidence="1">
    <location>
        <begin position="230"/>
        <end position="248"/>
    </location>
</feature>